<dbReference type="PANTHER" id="PTHR43390:SF1">
    <property type="entry name" value="CHLOROPLAST PROCESSING PEPTIDASE"/>
    <property type="match status" value="1"/>
</dbReference>
<dbReference type="InterPro" id="IPR019533">
    <property type="entry name" value="Peptidase_S26"/>
</dbReference>
<dbReference type="GO" id="GO:0006465">
    <property type="term" value="P:signal peptide processing"/>
    <property type="evidence" value="ECO:0007669"/>
    <property type="project" value="InterPro"/>
</dbReference>
<comment type="similarity">
    <text evidence="2">Belongs to the peptidase S26 family.</text>
</comment>
<keyword evidence="5" id="KW-0812">Transmembrane</keyword>
<evidence type="ECO:0000256" key="1">
    <source>
        <dbReference type="ARBA" id="ARBA00000677"/>
    </source>
</evidence>
<dbReference type="Gene3D" id="2.10.109.10">
    <property type="entry name" value="Umud Fragment, subunit A"/>
    <property type="match status" value="1"/>
</dbReference>
<evidence type="ECO:0000313" key="7">
    <source>
        <dbReference type="EMBL" id="CAB4611578.1"/>
    </source>
</evidence>
<evidence type="ECO:0000259" key="6">
    <source>
        <dbReference type="Pfam" id="PF10502"/>
    </source>
</evidence>
<evidence type="ECO:0000256" key="5">
    <source>
        <dbReference type="SAM" id="Phobius"/>
    </source>
</evidence>
<sequence length="243" mass="25982">MSTEEQVEDEAAPSGAKKTGFLAGLREFGVIVVSALVLSAIVRAFLVQAFYVPSESMENTLMPNDRIVASKITTHFGGVSRGEVVVFRDPGGWLGAPEPGPTGVRGAINTFMIFIGLVPSDSGSDLVKRAIGVAGDHVVCCDTQQRIVLNGVALDEPYVVQPTNQIQFDITVPKDSIFVMGDNRGNSRDSRYHLEDNSGGVPVDNVVGRAFVVLWPIKRLSTLPIPETFANPALNNATTIATQ</sequence>
<dbReference type="Pfam" id="PF10502">
    <property type="entry name" value="Peptidase_S26"/>
    <property type="match status" value="1"/>
</dbReference>
<evidence type="ECO:0000256" key="3">
    <source>
        <dbReference type="ARBA" id="ARBA00013208"/>
    </source>
</evidence>
<dbReference type="PANTHER" id="PTHR43390">
    <property type="entry name" value="SIGNAL PEPTIDASE I"/>
    <property type="match status" value="1"/>
</dbReference>
<proteinExistence type="inferred from homology"/>
<dbReference type="NCBIfam" id="TIGR02227">
    <property type="entry name" value="sigpep_I_bact"/>
    <property type="match status" value="1"/>
</dbReference>
<dbReference type="GO" id="GO:0009003">
    <property type="term" value="F:signal peptidase activity"/>
    <property type="evidence" value="ECO:0007669"/>
    <property type="project" value="UniProtKB-EC"/>
</dbReference>
<reference evidence="8" key="1">
    <citation type="submission" date="2020-05" db="EMBL/GenBank/DDBJ databases">
        <authorList>
            <person name="Chiriac C."/>
            <person name="Salcher M."/>
            <person name="Ghai R."/>
            <person name="Kavagutti S V."/>
        </authorList>
    </citation>
    <scope>NUCLEOTIDE SEQUENCE</scope>
</reference>
<dbReference type="CDD" id="cd06530">
    <property type="entry name" value="S26_SPase_I"/>
    <property type="match status" value="1"/>
</dbReference>
<protein>
    <recommendedName>
        <fullName evidence="3">signal peptidase I</fullName>
        <ecNumber evidence="3">3.4.21.89</ecNumber>
    </recommendedName>
</protein>
<feature type="domain" description="Peptidase S26" evidence="6">
    <location>
        <begin position="26"/>
        <end position="215"/>
    </location>
</feature>
<dbReference type="InterPro" id="IPR036286">
    <property type="entry name" value="LexA/Signal_pep-like_sf"/>
</dbReference>
<dbReference type="GO" id="GO:0016020">
    <property type="term" value="C:membrane"/>
    <property type="evidence" value="ECO:0007669"/>
    <property type="project" value="InterPro"/>
</dbReference>
<evidence type="ECO:0000256" key="2">
    <source>
        <dbReference type="ARBA" id="ARBA00009370"/>
    </source>
</evidence>
<gene>
    <name evidence="7" type="ORF">UFOPK1908_00076</name>
    <name evidence="8" type="ORF">UFOPK3576_00583</name>
</gene>
<dbReference type="InterPro" id="IPR000223">
    <property type="entry name" value="Pept_S26A_signal_pept_1"/>
</dbReference>
<dbReference type="SUPFAM" id="SSF51306">
    <property type="entry name" value="LexA/Signal peptidase"/>
    <property type="match status" value="1"/>
</dbReference>
<name>A0A6J7GDJ0_9ZZZZ</name>
<organism evidence="8">
    <name type="scientific">freshwater metagenome</name>
    <dbReference type="NCBI Taxonomy" id="449393"/>
    <lineage>
        <taxon>unclassified sequences</taxon>
        <taxon>metagenomes</taxon>
        <taxon>ecological metagenomes</taxon>
    </lineage>
</organism>
<evidence type="ECO:0000313" key="8">
    <source>
        <dbReference type="EMBL" id="CAB4903085.1"/>
    </source>
</evidence>
<dbReference type="EMBL" id="CAEZVB010000001">
    <property type="protein sequence ID" value="CAB4611578.1"/>
    <property type="molecule type" value="Genomic_DNA"/>
</dbReference>
<dbReference type="EMBL" id="CAFBMO010000016">
    <property type="protein sequence ID" value="CAB4903085.1"/>
    <property type="molecule type" value="Genomic_DNA"/>
</dbReference>
<dbReference type="PRINTS" id="PR00727">
    <property type="entry name" value="LEADERPTASE"/>
</dbReference>
<dbReference type="PROSITE" id="PS00761">
    <property type="entry name" value="SPASE_I_3"/>
    <property type="match status" value="1"/>
</dbReference>
<dbReference type="InterPro" id="IPR019758">
    <property type="entry name" value="Pept_S26A_signal_pept_1_CS"/>
</dbReference>
<evidence type="ECO:0000256" key="4">
    <source>
        <dbReference type="ARBA" id="ARBA00022801"/>
    </source>
</evidence>
<accession>A0A6J7GDJ0</accession>
<comment type="catalytic activity">
    <reaction evidence="1">
        <text>Cleavage of hydrophobic, N-terminal signal or leader sequences from secreted and periplasmic proteins.</text>
        <dbReference type="EC" id="3.4.21.89"/>
    </reaction>
</comment>
<dbReference type="EC" id="3.4.21.89" evidence="3"/>
<dbReference type="GO" id="GO:0004252">
    <property type="term" value="F:serine-type endopeptidase activity"/>
    <property type="evidence" value="ECO:0007669"/>
    <property type="project" value="InterPro"/>
</dbReference>
<dbReference type="AlphaFoldDB" id="A0A6J7GDJ0"/>
<keyword evidence="5" id="KW-0472">Membrane</keyword>
<feature type="transmembrane region" description="Helical" evidence="5">
    <location>
        <begin position="28"/>
        <end position="52"/>
    </location>
</feature>
<keyword evidence="5" id="KW-1133">Transmembrane helix</keyword>
<keyword evidence="4" id="KW-0378">Hydrolase</keyword>